<gene>
    <name evidence="1" type="ORF">LO80_06345</name>
</gene>
<dbReference type="RefSeq" id="WP_040009665.1">
    <property type="nucleotide sequence ID" value="NZ_CP009574.1"/>
</dbReference>
<proteinExistence type="predicted"/>
<protein>
    <submittedName>
        <fullName evidence="1">Uncharacterized protein</fullName>
    </submittedName>
</protein>
<dbReference type="KEGG" id="frf:LO80_06345"/>
<dbReference type="OrthoDB" id="5604733at2"/>
<dbReference type="HOGENOM" id="CLU_2105382_0_0_6"/>
<dbReference type="STRING" id="1547445.LO80_06345"/>
<evidence type="ECO:0000313" key="2">
    <source>
        <dbReference type="Proteomes" id="UP000029672"/>
    </source>
</evidence>
<evidence type="ECO:0000313" key="1">
    <source>
        <dbReference type="EMBL" id="AIT09619.1"/>
    </source>
</evidence>
<dbReference type="Proteomes" id="UP000029672">
    <property type="component" value="Chromosome"/>
</dbReference>
<accession>A0A097EPW6</accession>
<keyword evidence="2" id="KW-1185">Reference proteome</keyword>
<dbReference type="EMBL" id="CP009574">
    <property type="protein sequence ID" value="AIT09619.1"/>
    <property type="molecule type" value="Genomic_DNA"/>
</dbReference>
<organism evidence="1 2">
    <name type="scientific">Candidatus Francisella endociliophora</name>
    <dbReference type="NCBI Taxonomy" id="653937"/>
    <lineage>
        <taxon>Bacteria</taxon>
        <taxon>Pseudomonadati</taxon>
        <taxon>Pseudomonadota</taxon>
        <taxon>Gammaproteobacteria</taxon>
        <taxon>Thiotrichales</taxon>
        <taxon>Francisellaceae</taxon>
        <taxon>Francisella</taxon>
    </lineage>
</organism>
<reference evidence="1 2" key="1">
    <citation type="submission" date="2014-10" db="EMBL/GenBank/DDBJ databases">
        <title>Whole genome sequence of Francisella endociliophora strain FSC1006, isolated from a laboratory culture of the marine ciliate Euplotes raikovi.</title>
        <authorList>
            <person name="Granberg M."/>
            <person name="Backman S."/>
            <person name="Lundmark E."/>
            <person name="Nilsson E."/>
            <person name="Karlsson E."/>
            <person name="Thelaus J."/>
            <person name="Ohrman C."/>
            <person name="Larkeryd A."/>
            <person name="Stenberg P."/>
        </authorList>
    </citation>
    <scope>NUCLEOTIDE SEQUENCE [LARGE SCALE GENOMIC DNA]</scope>
    <source>
        <strain evidence="1 2">FSC1006</strain>
    </source>
</reference>
<sequence length="112" mass="13232">MSLIKNREKQSKNKVALHLEIDESVLTELLEYLKWAKINGRGHFIEEACKYVFQTDEEWQKFKQEHYETCGDVLTDVEETDVDIANQMVCEDEGMVNLEEEHNLGRELQKKK</sequence>
<dbReference type="AlphaFoldDB" id="A0A097EPW6"/>
<name>A0A097EPW6_9GAMM</name>